<dbReference type="GO" id="GO:0005634">
    <property type="term" value="C:nucleus"/>
    <property type="evidence" value="ECO:0000318"/>
    <property type="project" value="GO_Central"/>
</dbReference>
<name>A0A9R0IM60_SPIOL</name>
<dbReference type="KEGG" id="soe:110791376"/>
<dbReference type="InterPro" id="IPR039607">
    <property type="entry name" value="VQ_8/17/18/20/21/25"/>
</dbReference>
<keyword evidence="3" id="KW-1185">Reference proteome</keyword>
<sequence>MNLPTGHPSPPMSARRENQIKIQGPRPSPLKINKDSHKIRKPPVAPKPPVPAPVPATGNQPVIIYSVSPKPIFVEASNFRSIVQHLTGRESTASESSVSGEVPVSPAARFASIERTSPSERDRRERRGDDVSEMMTMMMMGGGGEGGGERNDGFDVLDMSQFPGILSPAPANLPGISAGMFSPVAEGFGFGMNELLMSPFMSNISFLPSPSSLFFSNAPIVSPSPSSFGELFNFDS</sequence>
<accession>A0A9R0IM60</accession>
<feature type="compositionally biased region" description="Low complexity" evidence="1">
    <location>
        <begin position="93"/>
        <end position="108"/>
    </location>
</feature>
<gene>
    <name evidence="4" type="primary">LOC110791376</name>
</gene>
<dbReference type="PANTHER" id="PTHR33143:SF50">
    <property type="entry name" value="PROTEIN MKS1"/>
    <property type="match status" value="1"/>
</dbReference>
<dbReference type="Proteomes" id="UP000813463">
    <property type="component" value="Chromosome 3"/>
</dbReference>
<evidence type="ECO:0000313" key="4">
    <source>
        <dbReference type="RefSeq" id="XP_021851812.2"/>
    </source>
</evidence>
<feature type="region of interest" description="Disordered" evidence="1">
    <location>
        <begin position="1"/>
        <end position="59"/>
    </location>
</feature>
<feature type="domain" description="VQ" evidence="2">
    <location>
        <begin position="68"/>
        <end position="92"/>
    </location>
</feature>
<evidence type="ECO:0000256" key="1">
    <source>
        <dbReference type="SAM" id="MobiDB-lite"/>
    </source>
</evidence>
<evidence type="ECO:0000313" key="3">
    <source>
        <dbReference type="Proteomes" id="UP000813463"/>
    </source>
</evidence>
<dbReference type="PANTHER" id="PTHR33143">
    <property type="entry name" value="F16F4.1 PROTEIN-RELATED"/>
    <property type="match status" value="1"/>
</dbReference>
<dbReference type="InterPro" id="IPR008889">
    <property type="entry name" value="VQ"/>
</dbReference>
<dbReference type="RefSeq" id="XP_021851812.2">
    <property type="nucleotide sequence ID" value="XM_021996120.2"/>
</dbReference>
<dbReference type="AlphaFoldDB" id="A0A9R0IM60"/>
<evidence type="ECO:0000259" key="2">
    <source>
        <dbReference type="Pfam" id="PF05678"/>
    </source>
</evidence>
<dbReference type="Pfam" id="PF05678">
    <property type="entry name" value="VQ"/>
    <property type="match status" value="1"/>
</dbReference>
<feature type="region of interest" description="Disordered" evidence="1">
    <location>
        <begin position="88"/>
        <end position="132"/>
    </location>
</feature>
<protein>
    <submittedName>
        <fullName evidence="4">Protein MKS1</fullName>
    </submittedName>
</protein>
<feature type="compositionally biased region" description="Pro residues" evidence="1">
    <location>
        <begin position="43"/>
        <end position="54"/>
    </location>
</feature>
<reference evidence="4" key="2">
    <citation type="submission" date="2025-08" db="UniProtKB">
        <authorList>
            <consortium name="RefSeq"/>
        </authorList>
    </citation>
    <scope>IDENTIFICATION</scope>
    <source>
        <tissue evidence="4">Leaf</tissue>
    </source>
</reference>
<dbReference type="GeneID" id="110791376"/>
<reference evidence="3" key="1">
    <citation type="journal article" date="2021" name="Nat. Commun.">
        <title>Genomic analyses provide insights into spinach domestication and the genetic basis of agronomic traits.</title>
        <authorList>
            <person name="Cai X."/>
            <person name="Sun X."/>
            <person name="Xu C."/>
            <person name="Sun H."/>
            <person name="Wang X."/>
            <person name="Ge C."/>
            <person name="Zhang Z."/>
            <person name="Wang Q."/>
            <person name="Fei Z."/>
            <person name="Jiao C."/>
            <person name="Wang Q."/>
        </authorList>
    </citation>
    <scope>NUCLEOTIDE SEQUENCE [LARGE SCALE GENOMIC DNA]</scope>
    <source>
        <strain evidence="3">cv. Varoflay</strain>
    </source>
</reference>
<organism evidence="3 4">
    <name type="scientific">Spinacia oleracea</name>
    <name type="common">Spinach</name>
    <dbReference type="NCBI Taxonomy" id="3562"/>
    <lineage>
        <taxon>Eukaryota</taxon>
        <taxon>Viridiplantae</taxon>
        <taxon>Streptophyta</taxon>
        <taxon>Embryophyta</taxon>
        <taxon>Tracheophyta</taxon>
        <taxon>Spermatophyta</taxon>
        <taxon>Magnoliopsida</taxon>
        <taxon>eudicotyledons</taxon>
        <taxon>Gunneridae</taxon>
        <taxon>Pentapetalae</taxon>
        <taxon>Caryophyllales</taxon>
        <taxon>Chenopodiaceae</taxon>
        <taxon>Chenopodioideae</taxon>
        <taxon>Anserineae</taxon>
        <taxon>Spinacia</taxon>
    </lineage>
</organism>
<feature type="compositionally biased region" description="Basic and acidic residues" evidence="1">
    <location>
        <begin position="117"/>
        <end position="130"/>
    </location>
</feature>
<proteinExistence type="predicted"/>